<keyword evidence="3" id="KW-1185">Reference proteome</keyword>
<accession>A0A926E5Q6</accession>
<dbReference type="RefSeq" id="WP_249294957.1">
    <property type="nucleotide sequence ID" value="NZ_JACRSV010000002.1"/>
</dbReference>
<organism evidence="2 3">
    <name type="scientific">Fumia xinanensis</name>
    <dbReference type="NCBI Taxonomy" id="2763659"/>
    <lineage>
        <taxon>Bacteria</taxon>
        <taxon>Bacillati</taxon>
        <taxon>Bacillota</taxon>
        <taxon>Clostridia</taxon>
        <taxon>Eubacteriales</taxon>
        <taxon>Oscillospiraceae</taxon>
        <taxon>Fumia</taxon>
    </lineage>
</organism>
<proteinExistence type="predicted"/>
<sequence length="348" mass="38385">MSRKSASRRLKTFGLIVFLFFFIVTAVLAAFSWKVWQDREKGEIPGFFGYKVAAVEDSSMEPQMTKGSGVFFRPSNPDNQEIYRVQDVLVLQMEENGPLSVKRVIEVASEGSDELLYCLKGDAEKNSVWALPEEVAGKVAYNLPYMGNLLDIVRTSQGLIYLILIPCSVFLILEIILLTAAVIAGKKEKKLALSLTPLPDDKDEHFIDVTSQYLGRSGAKLQSFLAEKQEPGPFAQQAEAEEKFAKLDYNPLKDRQAPMTVRSLQQEKQEAQKAQAAKVQEPLERVTINTRNAVAPVPNQNAGDAGRLTMLVDGSEAAELQLAPGQNVKLKAGGYTVEISVNPDDSKS</sequence>
<protein>
    <recommendedName>
        <fullName evidence="4">Signal peptidase I</fullName>
    </recommendedName>
</protein>
<keyword evidence="1" id="KW-0472">Membrane</keyword>
<name>A0A926E5Q6_9FIRM</name>
<comment type="caution">
    <text evidence="2">The sequence shown here is derived from an EMBL/GenBank/DDBJ whole genome shotgun (WGS) entry which is preliminary data.</text>
</comment>
<evidence type="ECO:0008006" key="4">
    <source>
        <dbReference type="Google" id="ProtNLM"/>
    </source>
</evidence>
<gene>
    <name evidence="2" type="ORF">H8710_07925</name>
</gene>
<dbReference type="EMBL" id="JACRSV010000002">
    <property type="protein sequence ID" value="MBC8559990.1"/>
    <property type="molecule type" value="Genomic_DNA"/>
</dbReference>
<dbReference type="AlphaFoldDB" id="A0A926E5Q6"/>
<feature type="transmembrane region" description="Helical" evidence="1">
    <location>
        <begin position="159"/>
        <end position="184"/>
    </location>
</feature>
<reference evidence="2" key="1">
    <citation type="submission" date="2020-08" db="EMBL/GenBank/DDBJ databases">
        <title>Genome public.</title>
        <authorList>
            <person name="Liu C."/>
            <person name="Sun Q."/>
        </authorList>
    </citation>
    <scope>NUCLEOTIDE SEQUENCE</scope>
    <source>
        <strain evidence="2">NSJ-33</strain>
    </source>
</reference>
<feature type="transmembrane region" description="Helical" evidence="1">
    <location>
        <begin position="12"/>
        <end position="33"/>
    </location>
</feature>
<keyword evidence="1" id="KW-1133">Transmembrane helix</keyword>
<dbReference type="Proteomes" id="UP000610760">
    <property type="component" value="Unassembled WGS sequence"/>
</dbReference>
<evidence type="ECO:0000313" key="3">
    <source>
        <dbReference type="Proteomes" id="UP000610760"/>
    </source>
</evidence>
<keyword evidence="1" id="KW-0812">Transmembrane</keyword>
<evidence type="ECO:0000256" key="1">
    <source>
        <dbReference type="SAM" id="Phobius"/>
    </source>
</evidence>
<evidence type="ECO:0000313" key="2">
    <source>
        <dbReference type="EMBL" id="MBC8559990.1"/>
    </source>
</evidence>